<gene>
    <name evidence="2" type="ORF">ACFSR3_15640</name>
</gene>
<comment type="caution">
    <text evidence="2">The sequence shown here is derived from an EMBL/GenBank/DDBJ whole genome shotgun (WGS) entry which is preliminary data.</text>
</comment>
<dbReference type="EMBL" id="JBHUMD010000029">
    <property type="protein sequence ID" value="MFD2603497.1"/>
    <property type="molecule type" value="Genomic_DNA"/>
</dbReference>
<keyword evidence="3" id="KW-1185">Reference proteome</keyword>
<sequence>MKKQLFAGLMALALATTSCVSTRNTIQNIDDTALMPALSKEKTFIITEISKDKKYGYDQDYPVNLGFLPLATGEINVQRYFGALAGPKGEKLTYTKIESCCPFPTKKFDAGAGLLDVYEVTWEGLNEPKRIYINLYEKGKVVAPQGFTIRTITP</sequence>
<evidence type="ECO:0000256" key="1">
    <source>
        <dbReference type="SAM" id="SignalP"/>
    </source>
</evidence>
<dbReference type="RefSeq" id="WP_379822307.1">
    <property type="nucleotide sequence ID" value="NZ_JBHUMD010000029.1"/>
</dbReference>
<evidence type="ECO:0000313" key="3">
    <source>
        <dbReference type="Proteomes" id="UP001597480"/>
    </source>
</evidence>
<organism evidence="2 3">
    <name type="scientific">Flavobacterium suzhouense</name>
    <dbReference type="NCBI Taxonomy" id="1529638"/>
    <lineage>
        <taxon>Bacteria</taxon>
        <taxon>Pseudomonadati</taxon>
        <taxon>Bacteroidota</taxon>
        <taxon>Flavobacteriia</taxon>
        <taxon>Flavobacteriales</taxon>
        <taxon>Flavobacteriaceae</taxon>
        <taxon>Flavobacterium</taxon>
    </lineage>
</organism>
<accession>A0ABW5NZR3</accession>
<dbReference type="PROSITE" id="PS51257">
    <property type="entry name" value="PROKAR_LIPOPROTEIN"/>
    <property type="match status" value="1"/>
</dbReference>
<feature type="signal peptide" evidence="1">
    <location>
        <begin position="1"/>
        <end position="20"/>
    </location>
</feature>
<proteinExistence type="predicted"/>
<feature type="chain" id="PRO_5046362233" evidence="1">
    <location>
        <begin position="21"/>
        <end position="154"/>
    </location>
</feature>
<reference evidence="3" key="1">
    <citation type="journal article" date="2019" name="Int. J. Syst. Evol. Microbiol.">
        <title>The Global Catalogue of Microorganisms (GCM) 10K type strain sequencing project: providing services to taxonomists for standard genome sequencing and annotation.</title>
        <authorList>
            <consortium name="The Broad Institute Genomics Platform"/>
            <consortium name="The Broad Institute Genome Sequencing Center for Infectious Disease"/>
            <person name="Wu L."/>
            <person name="Ma J."/>
        </authorList>
    </citation>
    <scope>NUCLEOTIDE SEQUENCE [LARGE SCALE GENOMIC DNA]</scope>
    <source>
        <strain evidence="3">KCTC 42107</strain>
    </source>
</reference>
<keyword evidence="1" id="KW-0732">Signal</keyword>
<name>A0ABW5NZR3_9FLAO</name>
<evidence type="ECO:0000313" key="2">
    <source>
        <dbReference type="EMBL" id="MFD2603497.1"/>
    </source>
</evidence>
<protein>
    <submittedName>
        <fullName evidence="2">2-dehydro-3-deoxyphosphooctonate aldolase</fullName>
    </submittedName>
</protein>
<dbReference type="Proteomes" id="UP001597480">
    <property type="component" value="Unassembled WGS sequence"/>
</dbReference>